<reference evidence="2 3" key="1">
    <citation type="journal article" date="2016" name="Mol. Biol. Evol.">
        <title>Comparative Genomics of Early-Diverging Mushroom-Forming Fungi Provides Insights into the Origins of Lignocellulose Decay Capabilities.</title>
        <authorList>
            <person name="Nagy L.G."/>
            <person name="Riley R."/>
            <person name="Tritt A."/>
            <person name="Adam C."/>
            <person name="Daum C."/>
            <person name="Floudas D."/>
            <person name="Sun H."/>
            <person name="Yadav J.S."/>
            <person name="Pangilinan J."/>
            <person name="Larsson K.H."/>
            <person name="Matsuura K."/>
            <person name="Barry K."/>
            <person name="Labutti K."/>
            <person name="Kuo R."/>
            <person name="Ohm R.A."/>
            <person name="Bhattacharya S.S."/>
            <person name="Shirouzu T."/>
            <person name="Yoshinaga Y."/>
            <person name="Martin F.M."/>
            <person name="Grigoriev I.V."/>
            <person name="Hibbett D.S."/>
        </authorList>
    </citation>
    <scope>NUCLEOTIDE SEQUENCE [LARGE SCALE GENOMIC DNA]</scope>
    <source>
        <strain evidence="2 3">CBS 109695</strain>
    </source>
</reference>
<feature type="non-terminal residue" evidence="2">
    <location>
        <position position="1"/>
    </location>
</feature>
<dbReference type="InterPro" id="IPR038717">
    <property type="entry name" value="Tc1-like_DDE_dom"/>
</dbReference>
<dbReference type="PANTHER" id="PTHR46564:SF1">
    <property type="entry name" value="TRANSPOSASE"/>
    <property type="match status" value="1"/>
</dbReference>
<dbReference type="PANTHER" id="PTHR46564">
    <property type="entry name" value="TRANSPOSASE"/>
    <property type="match status" value="1"/>
</dbReference>
<organism evidence="2 3">
    <name type="scientific">Athelia psychrophila</name>
    <dbReference type="NCBI Taxonomy" id="1759441"/>
    <lineage>
        <taxon>Eukaryota</taxon>
        <taxon>Fungi</taxon>
        <taxon>Dikarya</taxon>
        <taxon>Basidiomycota</taxon>
        <taxon>Agaricomycotina</taxon>
        <taxon>Agaricomycetes</taxon>
        <taxon>Agaricomycetidae</taxon>
        <taxon>Atheliales</taxon>
        <taxon>Atheliaceae</taxon>
        <taxon>Athelia</taxon>
    </lineage>
</organism>
<feature type="non-terminal residue" evidence="2">
    <location>
        <position position="140"/>
    </location>
</feature>
<dbReference type="AlphaFoldDB" id="A0A166TL60"/>
<dbReference type="Pfam" id="PF13358">
    <property type="entry name" value="DDE_3"/>
    <property type="match status" value="1"/>
</dbReference>
<evidence type="ECO:0000313" key="3">
    <source>
        <dbReference type="Proteomes" id="UP000076532"/>
    </source>
</evidence>
<dbReference type="InterPro" id="IPR036397">
    <property type="entry name" value="RNaseH_sf"/>
</dbReference>
<accession>A0A166TL60</accession>
<name>A0A166TL60_9AGAM</name>
<evidence type="ECO:0000259" key="1">
    <source>
        <dbReference type="Pfam" id="PF13358"/>
    </source>
</evidence>
<dbReference type="STRING" id="436010.A0A166TL60"/>
<gene>
    <name evidence="2" type="ORF">FIBSPDRAFT_669857</name>
</gene>
<protein>
    <recommendedName>
        <fullName evidence="1">Tc1-like transposase DDE domain-containing protein</fullName>
    </recommendedName>
</protein>
<dbReference type="EMBL" id="KV417492">
    <property type="protein sequence ID" value="KZP30735.1"/>
    <property type="molecule type" value="Genomic_DNA"/>
</dbReference>
<proteinExistence type="predicted"/>
<dbReference type="GO" id="GO:0003676">
    <property type="term" value="F:nucleic acid binding"/>
    <property type="evidence" value="ECO:0007669"/>
    <property type="project" value="InterPro"/>
</dbReference>
<dbReference type="Proteomes" id="UP000076532">
    <property type="component" value="Unassembled WGS sequence"/>
</dbReference>
<evidence type="ECO:0000313" key="2">
    <source>
        <dbReference type="EMBL" id="KZP30735.1"/>
    </source>
</evidence>
<sequence length="140" mass="16304">YPLDMLVFLDESACNHHTTRRQYSWAASLCRAYQRDFFVRGQRFSILPAISLDGVLHLDIITCSWTEDTFTQYVEVLLTRMNPYPLKNSVLVMDNTSQHHFEGLCDIIEAHGIHLCYLPPYSPDFNPIEEGFSAMKTWLR</sequence>
<dbReference type="Gene3D" id="3.30.420.10">
    <property type="entry name" value="Ribonuclease H-like superfamily/Ribonuclease H"/>
    <property type="match status" value="1"/>
</dbReference>
<dbReference type="OrthoDB" id="2266637at2759"/>
<keyword evidence="3" id="KW-1185">Reference proteome</keyword>
<feature type="domain" description="Tc1-like transposase DDE" evidence="1">
    <location>
        <begin position="6"/>
        <end position="140"/>
    </location>
</feature>